<dbReference type="Proteomes" id="UP000708148">
    <property type="component" value="Unassembled WGS sequence"/>
</dbReference>
<sequence>MVLGELRRAFHISDEKHEELMEFVMQGGNPDRCAQHIEFRVGDAGAVHRGIEWHMEGLDPLNNASHKEDWHVRTIEDCCLGTDMVMLDMWPHTGCSESDLQMGRDKGMLVC</sequence>
<accession>A0A8S1IT17</accession>
<dbReference type="AlphaFoldDB" id="A0A8S1IT17"/>
<organism evidence="1 2">
    <name type="scientific">Ostreobium quekettii</name>
    <dbReference type="NCBI Taxonomy" id="121088"/>
    <lineage>
        <taxon>Eukaryota</taxon>
        <taxon>Viridiplantae</taxon>
        <taxon>Chlorophyta</taxon>
        <taxon>core chlorophytes</taxon>
        <taxon>Ulvophyceae</taxon>
        <taxon>TCBD clade</taxon>
        <taxon>Bryopsidales</taxon>
        <taxon>Ostreobineae</taxon>
        <taxon>Ostreobiaceae</taxon>
        <taxon>Ostreobium</taxon>
    </lineage>
</organism>
<comment type="caution">
    <text evidence="1">The sequence shown here is derived from an EMBL/GenBank/DDBJ whole genome shotgun (WGS) entry which is preliminary data.</text>
</comment>
<gene>
    <name evidence="1" type="ORF">OSTQU699_LOCUS2441</name>
</gene>
<reference evidence="1" key="1">
    <citation type="submission" date="2020-12" db="EMBL/GenBank/DDBJ databases">
        <authorList>
            <person name="Iha C."/>
        </authorList>
    </citation>
    <scope>NUCLEOTIDE SEQUENCE</scope>
</reference>
<name>A0A8S1IT17_9CHLO</name>
<keyword evidence="2" id="KW-1185">Reference proteome</keyword>
<proteinExistence type="predicted"/>
<evidence type="ECO:0000313" key="2">
    <source>
        <dbReference type="Proteomes" id="UP000708148"/>
    </source>
</evidence>
<protein>
    <submittedName>
        <fullName evidence="1">Uncharacterized protein</fullName>
    </submittedName>
</protein>
<evidence type="ECO:0000313" key="1">
    <source>
        <dbReference type="EMBL" id="CAD7697080.1"/>
    </source>
</evidence>
<dbReference type="EMBL" id="CAJHUC010000600">
    <property type="protein sequence ID" value="CAD7697080.1"/>
    <property type="molecule type" value="Genomic_DNA"/>
</dbReference>